<evidence type="ECO:0008006" key="3">
    <source>
        <dbReference type="Google" id="ProtNLM"/>
    </source>
</evidence>
<accession>A0A2A2KGD2</accession>
<dbReference type="GO" id="GO:0038202">
    <property type="term" value="P:TORC1 signaling"/>
    <property type="evidence" value="ECO:0007669"/>
    <property type="project" value="TreeGrafter"/>
</dbReference>
<dbReference type="GO" id="GO:0030307">
    <property type="term" value="P:positive regulation of cell growth"/>
    <property type="evidence" value="ECO:0007669"/>
    <property type="project" value="TreeGrafter"/>
</dbReference>
<dbReference type="GO" id="GO:0005737">
    <property type="term" value="C:cytoplasm"/>
    <property type="evidence" value="ECO:0007669"/>
    <property type="project" value="TreeGrafter"/>
</dbReference>
<dbReference type="GO" id="GO:0071230">
    <property type="term" value="P:cellular response to amino acid stimulus"/>
    <property type="evidence" value="ECO:0007669"/>
    <property type="project" value="TreeGrafter"/>
</dbReference>
<dbReference type="GO" id="GO:0009267">
    <property type="term" value="P:cellular response to starvation"/>
    <property type="evidence" value="ECO:0007669"/>
    <property type="project" value="TreeGrafter"/>
</dbReference>
<dbReference type="InterPro" id="IPR001680">
    <property type="entry name" value="WD40_rpt"/>
</dbReference>
<evidence type="ECO:0000313" key="1">
    <source>
        <dbReference type="EMBL" id="PAV73011.1"/>
    </source>
</evidence>
<organism evidence="1 2">
    <name type="scientific">Diploscapter pachys</name>
    <dbReference type="NCBI Taxonomy" id="2018661"/>
    <lineage>
        <taxon>Eukaryota</taxon>
        <taxon>Metazoa</taxon>
        <taxon>Ecdysozoa</taxon>
        <taxon>Nematoda</taxon>
        <taxon>Chromadorea</taxon>
        <taxon>Rhabditida</taxon>
        <taxon>Rhabditina</taxon>
        <taxon>Rhabditomorpha</taxon>
        <taxon>Rhabditoidea</taxon>
        <taxon>Rhabditidae</taxon>
        <taxon>Diploscapter</taxon>
    </lineage>
</organism>
<dbReference type="InterPro" id="IPR036322">
    <property type="entry name" value="WD40_repeat_dom_sf"/>
</dbReference>
<reference evidence="1 2" key="1">
    <citation type="journal article" date="2017" name="Curr. Biol.">
        <title>Genome architecture and evolution of a unichromosomal asexual nematode.</title>
        <authorList>
            <person name="Fradin H."/>
            <person name="Zegar C."/>
            <person name="Gutwein M."/>
            <person name="Lucas J."/>
            <person name="Kovtun M."/>
            <person name="Corcoran D."/>
            <person name="Baugh L.R."/>
            <person name="Kiontke K."/>
            <person name="Gunsalus K."/>
            <person name="Fitch D.H."/>
            <person name="Piano F."/>
        </authorList>
    </citation>
    <scope>NUCLEOTIDE SEQUENCE [LARGE SCALE GENOMIC DNA]</scope>
    <source>
        <strain evidence="1">PF1309</strain>
    </source>
</reference>
<dbReference type="InterPro" id="IPR004083">
    <property type="entry name" value="Raptor"/>
</dbReference>
<dbReference type="EMBL" id="LIAE01008670">
    <property type="protein sequence ID" value="PAV73011.1"/>
    <property type="molecule type" value="Genomic_DNA"/>
</dbReference>
<dbReference type="GO" id="GO:0031931">
    <property type="term" value="C:TORC1 complex"/>
    <property type="evidence" value="ECO:0007669"/>
    <property type="project" value="InterPro"/>
</dbReference>
<dbReference type="STRING" id="2018661.A0A2A2KGD2"/>
<dbReference type="Proteomes" id="UP000218231">
    <property type="component" value="Unassembled WGS sequence"/>
</dbReference>
<dbReference type="OrthoDB" id="5844968at2759"/>
<dbReference type="PANTHER" id="PTHR12848">
    <property type="entry name" value="REGULATORY-ASSOCIATED PROTEIN OF MTOR"/>
    <property type="match status" value="1"/>
</dbReference>
<dbReference type="PANTHER" id="PTHR12848:SF16">
    <property type="entry name" value="REGULATORY-ASSOCIATED PROTEIN OF MTOR"/>
    <property type="match status" value="1"/>
</dbReference>
<evidence type="ECO:0000313" key="2">
    <source>
        <dbReference type="Proteomes" id="UP000218231"/>
    </source>
</evidence>
<comment type="caution">
    <text evidence="1">The sequence shown here is derived from an EMBL/GenBank/DDBJ whole genome shotgun (WGS) entry which is preliminary data.</text>
</comment>
<dbReference type="GO" id="GO:0010506">
    <property type="term" value="P:regulation of autophagy"/>
    <property type="evidence" value="ECO:0007669"/>
    <property type="project" value="TreeGrafter"/>
</dbReference>
<sequence length="208" mass="23187">MWDAHYEKDLYDINVSKKKSAVTALGWEDEHHYVMAIGFGDGSLHIHDSRISPSDSRITRLSFDLKSPVVGLSVRTSNTDKERALLVGATDCGVVSIWDPRQFDEPLFTMNVNDNQQPREGTIRQMSVHENGCLLACTVGDSQVKLYDLRQRQQTSAECIAVIKHDEMEKFRPLSGISAVSMHKIRCAIAVGSSNGWVNVYGSPKSSF</sequence>
<name>A0A2A2KGD2_9BILA</name>
<protein>
    <recommendedName>
        <fullName evidence="3">Anaphase-promoting complex subunit 4 WD40 domain-containing protein</fullName>
    </recommendedName>
</protein>
<dbReference type="InterPro" id="IPR015943">
    <property type="entry name" value="WD40/YVTN_repeat-like_dom_sf"/>
</dbReference>
<dbReference type="SMART" id="SM00320">
    <property type="entry name" value="WD40"/>
    <property type="match status" value="3"/>
</dbReference>
<dbReference type="SUPFAM" id="SSF50978">
    <property type="entry name" value="WD40 repeat-like"/>
    <property type="match status" value="1"/>
</dbReference>
<gene>
    <name evidence="1" type="ORF">WR25_13431</name>
</gene>
<proteinExistence type="predicted"/>
<dbReference type="GO" id="GO:0030674">
    <property type="term" value="F:protein-macromolecule adaptor activity"/>
    <property type="evidence" value="ECO:0007669"/>
    <property type="project" value="TreeGrafter"/>
</dbReference>
<keyword evidence="2" id="KW-1185">Reference proteome</keyword>
<dbReference type="Gene3D" id="2.130.10.10">
    <property type="entry name" value="YVTN repeat-like/Quinoprotein amine dehydrogenase"/>
    <property type="match status" value="1"/>
</dbReference>
<dbReference type="AlphaFoldDB" id="A0A2A2KGD2"/>